<dbReference type="Proteomes" id="UP000001694">
    <property type="component" value="Chromosome"/>
</dbReference>
<protein>
    <submittedName>
        <fullName evidence="2">Uncharacterized protein</fullName>
    </submittedName>
</protein>
<reference evidence="2" key="1">
    <citation type="submission" date="2008-03" db="EMBL/GenBank/DDBJ databases">
        <title>Complete sequence of Thermoproteus neutrophilus V24Sta.</title>
        <authorList>
            <consortium name="US DOE Joint Genome Institute"/>
            <person name="Copeland A."/>
            <person name="Lucas S."/>
            <person name="Lapidus A."/>
            <person name="Glavina del Rio T."/>
            <person name="Dalin E."/>
            <person name="Tice H."/>
            <person name="Bruce D."/>
            <person name="Goodwin L."/>
            <person name="Pitluck S."/>
            <person name="Sims D."/>
            <person name="Brettin T."/>
            <person name="Detter J.C."/>
            <person name="Han C."/>
            <person name="Kuske C.R."/>
            <person name="Schmutz J."/>
            <person name="Larimer F."/>
            <person name="Land M."/>
            <person name="Hauser L."/>
            <person name="Kyrpides N."/>
            <person name="Mikhailova N."/>
            <person name="Biddle J.F."/>
            <person name="Zhang Z."/>
            <person name="Fitz-Gibbon S.T."/>
            <person name="Lowe T.M."/>
            <person name="Saltikov C."/>
            <person name="House C.H."/>
            <person name="Richardson P."/>
        </authorList>
    </citation>
    <scope>NUCLEOTIDE SEQUENCE [LARGE SCALE GENOMIC DNA]</scope>
    <source>
        <strain evidence="2">V24Sta</strain>
    </source>
</reference>
<accession>B1YBN7</accession>
<keyword evidence="1" id="KW-1133">Transmembrane helix</keyword>
<name>B1YBN7_PYRNV</name>
<dbReference type="HOGENOM" id="CLU_812858_0_0_2"/>
<evidence type="ECO:0000313" key="2">
    <source>
        <dbReference type="EMBL" id="ACB40839.1"/>
    </source>
</evidence>
<keyword evidence="1" id="KW-0812">Transmembrane</keyword>
<dbReference type="STRING" id="444157.Tneu_1924"/>
<dbReference type="eggNOG" id="arCOG07061">
    <property type="taxonomic scope" value="Archaea"/>
</dbReference>
<dbReference type="AlphaFoldDB" id="B1YBN7"/>
<organism evidence="2 3">
    <name type="scientific">Pyrobaculum neutrophilum (strain DSM 2338 / JCM 9278 / NBRC 100436 / V24Sta)</name>
    <name type="common">Thermoproteus neutrophilus</name>
    <dbReference type="NCBI Taxonomy" id="444157"/>
    <lineage>
        <taxon>Archaea</taxon>
        <taxon>Thermoproteota</taxon>
        <taxon>Thermoprotei</taxon>
        <taxon>Thermoproteales</taxon>
        <taxon>Thermoproteaceae</taxon>
        <taxon>Pyrobaculum</taxon>
    </lineage>
</organism>
<proteinExistence type="predicted"/>
<sequence>MRVAGAVVPLVILAALAAAAPFYIKVIDVSNRDPSYIPYDDIYTVNGCRFYIIVDKEGKMGVYELGRTPVVFDNSTGYGDAYQKYIKGTKQIEQYLRDRESFLKKLEELGAVEPKKISVDIEEINKTGRDAERSSRANSSIWQPAVEYEMRRGPVYAYIVADDPYDGVTITVSAPYAHVDEVWRFLGELPRAEFPVDVLVILYGEKRVTEEQVEVYRRAVIELEKELGTVREFRDFYGRVVAVEGLIHMPYDGYSLGFIIPIPDEHSFNISTARRIVTRLVQLAGMCHNNTVVKFVPRNMTGMTLLIPPTPPVAYAAAVAAGVVVTASALFILRRMRGRTR</sequence>
<evidence type="ECO:0000256" key="1">
    <source>
        <dbReference type="SAM" id="Phobius"/>
    </source>
</evidence>
<dbReference type="RefSeq" id="WP_012351258.1">
    <property type="nucleotide sequence ID" value="NC_010525.1"/>
</dbReference>
<dbReference type="GeneID" id="6164867"/>
<keyword evidence="3" id="KW-1185">Reference proteome</keyword>
<gene>
    <name evidence="2" type="ordered locus">Tneu_1924</name>
</gene>
<keyword evidence="1" id="KW-0472">Membrane</keyword>
<dbReference type="KEGG" id="tne:Tneu_1924"/>
<dbReference type="EMBL" id="CP001014">
    <property type="protein sequence ID" value="ACB40839.1"/>
    <property type="molecule type" value="Genomic_DNA"/>
</dbReference>
<feature type="transmembrane region" description="Helical" evidence="1">
    <location>
        <begin position="313"/>
        <end position="333"/>
    </location>
</feature>
<evidence type="ECO:0000313" key="3">
    <source>
        <dbReference type="Proteomes" id="UP000001694"/>
    </source>
</evidence>